<accession>A0A8T0XB33</accession>
<name>A0A8T0XB33_PANVG</name>
<dbReference type="Proteomes" id="UP000823388">
    <property type="component" value="Chromosome 1K"/>
</dbReference>
<organism evidence="2 3">
    <name type="scientific">Panicum virgatum</name>
    <name type="common">Blackwell switchgrass</name>
    <dbReference type="NCBI Taxonomy" id="38727"/>
    <lineage>
        <taxon>Eukaryota</taxon>
        <taxon>Viridiplantae</taxon>
        <taxon>Streptophyta</taxon>
        <taxon>Embryophyta</taxon>
        <taxon>Tracheophyta</taxon>
        <taxon>Spermatophyta</taxon>
        <taxon>Magnoliopsida</taxon>
        <taxon>Liliopsida</taxon>
        <taxon>Poales</taxon>
        <taxon>Poaceae</taxon>
        <taxon>PACMAD clade</taxon>
        <taxon>Panicoideae</taxon>
        <taxon>Panicodae</taxon>
        <taxon>Paniceae</taxon>
        <taxon>Panicinae</taxon>
        <taxon>Panicum</taxon>
        <taxon>Panicum sect. Hiantes</taxon>
    </lineage>
</organism>
<protein>
    <recommendedName>
        <fullName evidence="4">Secreted protein</fullName>
    </recommendedName>
</protein>
<evidence type="ECO:0000313" key="2">
    <source>
        <dbReference type="EMBL" id="KAG2656615.1"/>
    </source>
</evidence>
<reference evidence="2" key="1">
    <citation type="submission" date="2020-05" db="EMBL/GenBank/DDBJ databases">
        <title>WGS assembly of Panicum virgatum.</title>
        <authorList>
            <person name="Lovell J.T."/>
            <person name="Jenkins J."/>
            <person name="Shu S."/>
            <person name="Juenger T.E."/>
            <person name="Schmutz J."/>
        </authorList>
    </citation>
    <scope>NUCLEOTIDE SEQUENCE</scope>
    <source>
        <strain evidence="2">AP13</strain>
    </source>
</reference>
<evidence type="ECO:0000313" key="3">
    <source>
        <dbReference type="Proteomes" id="UP000823388"/>
    </source>
</evidence>
<feature type="signal peptide" evidence="1">
    <location>
        <begin position="1"/>
        <end position="21"/>
    </location>
</feature>
<proteinExistence type="predicted"/>
<dbReference type="EMBL" id="CM029037">
    <property type="protein sequence ID" value="KAG2656615.1"/>
    <property type="molecule type" value="Genomic_DNA"/>
</dbReference>
<sequence length="121" mass="13785">MKSRFIILCVKACLMAQLGAANVVLMGNNLTLSFDDTEASFGLQDDAECRRLQRNSNQWKRRAEMSDEQRPEINRKQREYRAWKKAESSHTTSVTTPTLAGLCNHDSVRSRCWLQSSTSSN</sequence>
<dbReference type="AlphaFoldDB" id="A0A8T0XB33"/>
<comment type="caution">
    <text evidence="2">The sequence shown here is derived from an EMBL/GenBank/DDBJ whole genome shotgun (WGS) entry which is preliminary data.</text>
</comment>
<keyword evidence="3" id="KW-1185">Reference proteome</keyword>
<evidence type="ECO:0000256" key="1">
    <source>
        <dbReference type="SAM" id="SignalP"/>
    </source>
</evidence>
<keyword evidence="1" id="KW-0732">Signal</keyword>
<evidence type="ECO:0008006" key="4">
    <source>
        <dbReference type="Google" id="ProtNLM"/>
    </source>
</evidence>
<gene>
    <name evidence="2" type="ORF">PVAP13_1KG261800</name>
</gene>
<feature type="chain" id="PRO_5035810201" description="Secreted protein" evidence="1">
    <location>
        <begin position="22"/>
        <end position="121"/>
    </location>
</feature>